<evidence type="ECO:0000256" key="2">
    <source>
        <dbReference type="ARBA" id="ARBA00023002"/>
    </source>
</evidence>
<dbReference type="InterPro" id="IPR002364">
    <property type="entry name" value="Quin_OxRdtase/zeta-crystal_CS"/>
</dbReference>
<evidence type="ECO:0000259" key="3">
    <source>
        <dbReference type="SMART" id="SM00829"/>
    </source>
</evidence>
<dbReference type="GO" id="GO:0070402">
    <property type="term" value="F:NADPH binding"/>
    <property type="evidence" value="ECO:0007669"/>
    <property type="project" value="TreeGrafter"/>
</dbReference>
<proteinExistence type="predicted"/>
<protein>
    <recommendedName>
        <fullName evidence="3">Enoyl reductase (ER) domain-containing protein</fullName>
    </recommendedName>
</protein>
<dbReference type="GO" id="GO:0003960">
    <property type="term" value="F:quinone reductase (NADPH) activity"/>
    <property type="evidence" value="ECO:0007669"/>
    <property type="project" value="TreeGrafter"/>
</dbReference>
<dbReference type="GO" id="GO:0005829">
    <property type="term" value="C:cytosol"/>
    <property type="evidence" value="ECO:0007669"/>
    <property type="project" value="TreeGrafter"/>
</dbReference>
<dbReference type="InterPro" id="IPR013149">
    <property type="entry name" value="ADH-like_C"/>
</dbReference>
<dbReference type="SMART" id="SM00829">
    <property type="entry name" value="PKS_ER"/>
    <property type="match status" value="1"/>
</dbReference>
<evidence type="ECO:0000256" key="1">
    <source>
        <dbReference type="ARBA" id="ARBA00022857"/>
    </source>
</evidence>
<dbReference type="SUPFAM" id="SSF51735">
    <property type="entry name" value="NAD(P)-binding Rossmann-fold domains"/>
    <property type="match status" value="1"/>
</dbReference>
<name>A0AAD3DB36_9STRA</name>
<dbReference type="InterPro" id="IPR036291">
    <property type="entry name" value="NAD(P)-bd_dom_sf"/>
</dbReference>
<dbReference type="PANTHER" id="PTHR48106:SF13">
    <property type="entry name" value="QUINONE OXIDOREDUCTASE-RELATED"/>
    <property type="match status" value="1"/>
</dbReference>
<dbReference type="InterPro" id="IPR011032">
    <property type="entry name" value="GroES-like_sf"/>
</dbReference>
<organism evidence="4 5">
    <name type="scientific">Chaetoceros tenuissimus</name>
    <dbReference type="NCBI Taxonomy" id="426638"/>
    <lineage>
        <taxon>Eukaryota</taxon>
        <taxon>Sar</taxon>
        <taxon>Stramenopiles</taxon>
        <taxon>Ochrophyta</taxon>
        <taxon>Bacillariophyta</taxon>
        <taxon>Coscinodiscophyceae</taxon>
        <taxon>Chaetocerotophycidae</taxon>
        <taxon>Chaetocerotales</taxon>
        <taxon>Chaetocerotaceae</taxon>
        <taxon>Chaetoceros</taxon>
    </lineage>
</organism>
<dbReference type="Pfam" id="PF00107">
    <property type="entry name" value="ADH_zinc_N"/>
    <property type="match status" value="1"/>
</dbReference>
<sequence length="439" mass="48063">MSLNQQKFTLFGQDPEILKAVFANVVSWIVTNFFPTYLPKLLPPCPQEDKRILSNAGTDERTKCISIGRAGGAEQLRLIRLKEGIMTLGYNLRHFCKAPFTTKILNDEDIPLDCVVLKNECFSVNYADCTIRWGLYESALRFVGWPIVPGFDVAGKIESIPTTDEKNEFEVGDEVFGCTLFGAYSNRILVPKIQLRKIPKGISVEQAAAIPAVSLTALYALCLAGYFPSGFNYSNKSILIHSAAGGVGSMLVQMSKILGLHPIVGVVGSSSKVETAKALGCDVVIDKSVEDLWAKAEEVAPGGYKTIMDANGVSTLQQSYDHLAATGRLVVFGFHSNLPMGKDSLNPLEWLKMAKKMDKMPAFDPMNLTVDNKSVLGFNLSFFADEREVVGDLFDQICTWLEEGRLRPPNVATFDMEDIADAHALIQSGSSVGKIVIKC</sequence>
<dbReference type="AlphaFoldDB" id="A0AAD3DB36"/>
<keyword evidence="1" id="KW-0521">NADP</keyword>
<dbReference type="Gene3D" id="3.90.180.10">
    <property type="entry name" value="Medium-chain alcohol dehydrogenases, catalytic domain"/>
    <property type="match status" value="1"/>
</dbReference>
<dbReference type="SUPFAM" id="SSF50129">
    <property type="entry name" value="GroES-like"/>
    <property type="match status" value="1"/>
</dbReference>
<dbReference type="InterPro" id="IPR013154">
    <property type="entry name" value="ADH-like_N"/>
</dbReference>
<dbReference type="GO" id="GO:0035925">
    <property type="term" value="F:mRNA 3'-UTR AU-rich region binding"/>
    <property type="evidence" value="ECO:0007669"/>
    <property type="project" value="TreeGrafter"/>
</dbReference>
<feature type="domain" description="Enoyl reductase (ER)" evidence="3">
    <location>
        <begin position="97"/>
        <end position="437"/>
    </location>
</feature>
<keyword evidence="2" id="KW-0560">Oxidoreductase</keyword>
<gene>
    <name evidence="4" type="ORF">CTEN210_16467</name>
</gene>
<dbReference type="Proteomes" id="UP001054902">
    <property type="component" value="Unassembled WGS sequence"/>
</dbReference>
<dbReference type="Gene3D" id="3.40.50.720">
    <property type="entry name" value="NAD(P)-binding Rossmann-like Domain"/>
    <property type="match status" value="1"/>
</dbReference>
<evidence type="ECO:0000313" key="5">
    <source>
        <dbReference type="Proteomes" id="UP001054902"/>
    </source>
</evidence>
<dbReference type="InterPro" id="IPR020843">
    <property type="entry name" value="ER"/>
</dbReference>
<reference evidence="4 5" key="1">
    <citation type="journal article" date="2021" name="Sci. Rep.">
        <title>The genome of the diatom Chaetoceros tenuissimus carries an ancient integrated fragment of an extant virus.</title>
        <authorList>
            <person name="Hongo Y."/>
            <person name="Kimura K."/>
            <person name="Takaki Y."/>
            <person name="Yoshida Y."/>
            <person name="Baba S."/>
            <person name="Kobayashi G."/>
            <person name="Nagasaki K."/>
            <person name="Hano T."/>
            <person name="Tomaru Y."/>
        </authorList>
    </citation>
    <scope>NUCLEOTIDE SEQUENCE [LARGE SCALE GENOMIC DNA]</scope>
    <source>
        <strain evidence="4 5">NIES-3715</strain>
    </source>
</reference>
<dbReference type="PROSITE" id="PS01162">
    <property type="entry name" value="QOR_ZETA_CRYSTAL"/>
    <property type="match status" value="1"/>
</dbReference>
<evidence type="ECO:0000313" key="4">
    <source>
        <dbReference type="EMBL" id="GFH59991.1"/>
    </source>
</evidence>
<accession>A0AAD3DB36</accession>
<dbReference type="GO" id="GO:0008270">
    <property type="term" value="F:zinc ion binding"/>
    <property type="evidence" value="ECO:0007669"/>
    <property type="project" value="InterPro"/>
</dbReference>
<keyword evidence="5" id="KW-1185">Reference proteome</keyword>
<dbReference type="Pfam" id="PF08240">
    <property type="entry name" value="ADH_N"/>
    <property type="match status" value="1"/>
</dbReference>
<comment type="caution">
    <text evidence="4">The sequence shown here is derived from an EMBL/GenBank/DDBJ whole genome shotgun (WGS) entry which is preliminary data.</text>
</comment>
<dbReference type="PANTHER" id="PTHR48106">
    <property type="entry name" value="QUINONE OXIDOREDUCTASE PIG3-RELATED"/>
    <property type="match status" value="1"/>
</dbReference>
<dbReference type="EMBL" id="BLLK01000069">
    <property type="protein sequence ID" value="GFH59991.1"/>
    <property type="molecule type" value="Genomic_DNA"/>
</dbReference>